<dbReference type="AlphaFoldDB" id="A0A0F9H2V8"/>
<sequence length="129" mass="15309">MFEVRPYNEYGLFSISDGVYYHSNYMHRDGEIVYGAPEYWPTEEQAQAVLDKFQPEHVWEHGDVFKSFKNDGLMMLIDLGTRYDPEPRSVFYLPNVRRFGVYITSVEEYLEKATFLFNIKERLDETARG</sequence>
<gene>
    <name evidence="1" type="ORF">LCGC14_1835880</name>
</gene>
<dbReference type="EMBL" id="LAZR01018201">
    <property type="protein sequence ID" value="KKL97296.1"/>
    <property type="molecule type" value="Genomic_DNA"/>
</dbReference>
<comment type="caution">
    <text evidence="1">The sequence shown here is derived from an EMBL/GenBank/DDBJ whole genome shotgun (WGS) entry which is preliminary data.</text>
</comment>
<name>A0A0F9H2V8_9ZZZZ</name>
<evidence type="ECO:0000313" key="1">
    <source>
        <dbReference type="EMBL" id="KKL97296.1"/>
    </source>
</evidence>
<reference evidence="1" key="1">
    <citation type="journal article" date="2015" name="Nature">
        <title>Complex archaea that bridge the gap between prokaryotes and eukaryotes.</title>
        <authorList>
            <person name="Spang A."/>
            <person name="Saw J.H."/>
            <person name="Jorgensen S.L."/>
            <person name="Zaremba-Niedzwiedzka K."/>
            <person name="Martijn J."/>
            <person name="Lind A.E."/>
            <person name="van Eijk R."/>
            <person name="Schleper C."/>
            <person name="Guy L."/>
            <person name="Ettema T.J."/>
        </authorList>
    </citation>
    <scope>NUCLEOTIDE SEQUENCE</scope>
</reference>
<proteinExistence type="predicted"/>
<organism evidence="1">
    <name type="scientific">marine sediment metagenome</name>
    <dbReference type="NCBI Taxonomy" id="412755"/>
    <lineage>
        <taxon>unclassified sequences</taxon>
        <taxon>metagenomes</taxon>
        <taxon>ecological metagenomes</taxon>
    </lineage>
</organism>
<accession>A0A0F9H2V8</accession>
<protein>
    <submittedName>
        <fullName evidence="1">Uncharacterized protein</fullName>
    </submittedName>
</protein>